<dbReference type="GO" id="GO:0003676">
    <property type="term" value="F:nucleic acid binding"/>
    <property type="evidence" value="ECO:0007669"/>
    <property type="project" value="InterPro"/>
</dbReference>
<dbReference type="Gene3D" id="4.10.60.10">
    <property type="entry name" value="Zinc finger, CCHC-type"/>
    <property type="match status" value="1"/>
</dbReference>
<dbReference type="AlphaFoldDB" id="A0A0L0G0Z7"/>
<dbReference type="SMART" id="SM00343">
    <property type="entry name" value="ZnF_C2HC"/>
    <property type="match status" value="1"/>
</dbReference>
<keyword evidence="5" id="KW-1185">Reference proteome</keyword>
<dbReference type="EMBL" id="KQ241897">
    <property type="protein sequence ID" value="KNC82750.1"/>
    <property type="molecule type" value="Genomic_DNA"/>
</dbReference>
<dbReference type="SUPFAM" id="SSF57756">
    <property type="entry name" value="Retrovirus zinc finger-like domains"/>
    <property type="match status" value="1"/>
</dbReference>
<keyword evidence="1" id="KW-0863">Zinc-finger</keyword>
<feature type="region of interest" description="Disordered" evidence="2">
    <location>
        <begin position="103"/>
        <end position="159"/>
    </location>
</feature>
<feature type="compositionally biased region" description="Basic and acidic residues" evidence="2">
    <location>
        <begin position="105"/>
        <end position="143"/>
    </location>
</feature>
<dbReference type="InterPro" id="IPR001878">
    <property type="entry name" value="Znf_CCHC"/>
</dbReference>
<dbReference type="GO" id="GO:0008270">
    <property type="term" value="F:zinc ion binding"/>
    <property type="evidence" value="ECO:0007669"/>
    <property type="project" value="UniProtKB-KW"/>
</dbReference>
<dbReference type="InterPro" id="IPR036875">
    <property type="entry name" value="Znf_CCHC_sf"/>
</dbReference>
<name>A0A0L0G0Z7_9EUKA</name>
<feature type="domain" description="CCHC-type" evidence="3">
    <location>
        <begin position="169"/>
        <end position="185"/>
    </location>
</feature>
<gene>
    <name evidence="4" type="ORF">SARC_04991</name>
</gene>
<evidence type="ECO:0000313" key="5">
    <source>
        <dbReference type="Proteomes" id="UP000054560"/>
    </source>
</evidence>
<organism evidence="4 5">
    <name type="scientific">Sphaeroforma arctica JP610</name>
    <dbReference type="NCBI Taxonomy" id="667725"/>
    <lineage>
        <taxon>Eukaryota</taxon>
        <taxon>Ichthyosporea</taxon>
        <taxon>Ichthyophonida</taxon>
        <taxon>Sphaeroforma</taxon>
    </lineage>
</organism>
<dbReference type="Proteomes" id="UP000054560">
    <property type="component" value="Unassembled WGS sequence"/>
</dbReference>
<evidence type="ECO:0000313" key="4">
    <source>
        <dbReference type="EMBL" id="KNC82750.1"/>
    </source>
</evidence>
<evidence type="ECO:0000256" key="2">
    <source>
        <dbReference type="SAM" id="MobiDB-lite"/>
    </source>
</evidence>
<evidence type="ECO:0000259" key="3">
    <source>
        <dbReference type="PROSITE" id="PS50158"/>
    </source>
</evidence>
<dbReference type="GeneID" id="25905495"/>
<evidence type="ECO:0000256" key="1">
    <source>
        <dbReference type="PROSITE-ProRule" id="PRU00047"/>
    </source>
</evidence>
<dbReference type="RefSeq" id="XP_014156652.1">
    <property type="nucleotide sequence ID" value="XM_014301177.1"/>
</dbReference>
<sequence>MGLMRTEPVYGKTVMASLRVVHDSIDVFFERLYANNVRLGVLLRQNYKYTGLTQVIVYLRQERIHAAGPSLRGGQAVKEELQGDRYAMDGTLAALGDLRAQLNNQRKENKVSQKDLRKRIDESKRQRGAPGEKPKQKRTRYEASEEEEEVELSGGEPGEAFKAGMRRIKCFKCHKQGHIAANCRNEGK</sequence>
<protein>
    <recommendedName>
        <fullName evidence="3">CCHC-type domain-containing protein</fullName>
    </recommendedName>
</protein>
<accession>A0A0L0G0Z7</accession>
<proteinExistence type="predicted"/>
<dbReference type="PROSITE" id="PS50158">
    <property type="entry name" value="ZF_CCHC"/>
    <property type="match status" value="1"/>
</dbReference>
<keyword evidence="1" id="KW-0862">Zinc</keyword>
<keyword evidence="1" id="KW-0479">Metal-binding</keyword>
<reference evidence="4 5" key="1">
    <citation type="submission" date="2011-02" db="EMBL/GenBank/DDBJ databases">
        <title>The Genome Sequence of Sphaeroforma arctica JP610.</title>
        <authorList>
            <consortium name="The Broad Institute Genome Sequencing Platform"/>
            <person name="Russ C."/>
            <person name="Cuomo C."/>
            <person name="Young S.K."/>
            <person name="Zeng Q."/>
            <person name="Gargeya S."/>
            <person name="Alvarado L."/>
            <person name="Berlin A."/>
            <person name="Chapman S.B."/>
            <person name="Chen Z."/>
            <person name="Freedman E."/>
            <person name="Gellesch M."/>
            <person name="Goldberg J."/>
            <person name="Griggs A."/>
            <person name="Gujja S."/>
            <person name="Heilman E."/>
            <person name="Heiman D."/>
            <person name="Howarth C."/>
            <person name="Mehta T."/>
            <person name="Neiman D."/>
            <person name="Pearson M."/>
            <person name="Roberts A."/>
            <person name="Saif S."/>
            <person name="Shea T."/>
            <person name="Shenoy N."/>
            <person name="Sisk P."/>
            <person name="Stolte C."/>
            <person name="Sykes S."/>
            <person name="White J."/>
            <person name="Yandava C."/>
            <person name="Burger G."/>
            <person name="Gray M.W."/>
            <person name="Holland P.W.H."/>
            <person name="King N."/>
            <person name="Lang F.B.F."/>
            <person name="Roger A.J."/>
            <person name="Ruiz-Trillo I."/>
            <person name="Haas B."/>
            <person name="Nusbaum C."/>
            <person name="Birren B."/>
        </authorList>
    </citation>
    <scope>NUCLEOTIDE SEQUENCE [LARGE SCALE GENOMIC DNA]</scope>
    <source>
        <strain evidence="4 5">JP610</strain>
    </source>
</reference>